<keyword evidence="3" id="KW-1185">Reference proteome</keyword>
<accession>D7MWU0</accession>
<dbReference type="AlphaFoldDB" id="D7MWU0"/>
<dbReference type="Pfam" id="PF21235">
    <property type="entry name" value="UBA_ARI1"/>
    <property type="match status" value="1"/>
</dbReference>
<dbReference type="Proteomes" id="UP000008694">
    <property type="component" value="Unassembled WGS sequence"/>
</dbReference>
<dbReference type="STRING" id="81972.D7MWU0"/>
<sequence>MEHDRGKPYSVLTRNEISVKMKKQINEISDIFCISKSDATVLLMYLRWDSLRVSEFGISCD</sequence>
<proteinExistence type="predicted"/>
<dbReference type="Gramene" id="scaffold_20300003.1">
    <property type="protein sequence ID" value="scaffold_20300003.1"/>
    <property type="gene ID" value="scaffold_20300003.1"/>
</dbReference>
<evidence type="ECO:0000313" key="3">
    <source>
        <dbReference type="Proteomes" id="UP000008694"/>
    </source>
</evidence>
<feature type="domain" description="E3 ubiquitin-protein ligase ARIH1-like UBA-like" evidence="1">
    <location>
        <begin position="20"/>
        <end position="50"/>
    </location>
</feature>
<evidence type="ECO:0000313" key="2">
    <source>
        <dbReference type="EMBL" id="EFH38993.1"/>
    </source>
</evidence>
<dbReference type="eggNOG" id="KOG1815">
    <property type="taxonomic scope" value="Eukaryota"/>
</dbReference>
<name>D7MWU0_ARALL</name>
<protein>
    <submittedName>
        <fullName evidence="2">Predicted protein</fullName>
    </submittedName>
</protein>
<dbReference type="EMBL" id="GL348857">
    <property type="protein sequence ID" value="EFH38993.1"/>
    <property type="molecule type" value="Genomic_DNA"/>
</dbReference>
<gene>
    <name evidence="2" type="ORF">ARALYDRAFT_920321</name>
</gene>
<organism evidence="3">
    <name type="scientific">Arabidopsis lyrata subsp. lyrata</name>
    <name type="common">Lyre-leaved rock-cress</name>
    <dbReference type="NCBI Taxonomy" id="81972"/>
    <lineage>
        <taxon>Eukaryota</taxon>
        <taxon>Viridiplantae</taxon>
        <taxon>Streptophyta</taxon>
        <taxon>Embryophyta</taxon>
        <taxon>Tracheophyta</taxon>
        <taxon>Spermatophyta</taxon>
        <taxon>Magnoliopsida</taxon>
        <taxon>eudicotyledons</taxon>
        <taxon>Gunneridae</taxon>
        <taxon>Pentapetalae</taxon>
        <taxon>rosids</taxon>
        <taxon>malvids</taxon>
        <taxon>Brassicales</taxon>
        <taxon>Brassicaceae</taxon>
        <taxon>Camelineae</taxon>
        <taxon>Arabidopsis</taxon>
    </lineage>
</organism>
<evidence type="ECO:0000259" key="1">
    <source>
        <dbReference type="Pfam" id="PF21235"/>
    </source>
</evidence>
<dbReference type="InterPro" id="IPR048962">
    <property type="entry name" value="ARIH1-like_UBL"/>
</dbReference>
<dbReference type="HOGENOM" id="CLU_2925753_0_0_1"/>
<reference evidence="3" key="1">
    <citation type="journal article" date="2011" name="Nat. Genet.">
        <title>The Arabidopsis lyrata genome sequence and the basis of rapid genome size change.</title>
        <authorList>
            <person name="Hu T.T."/>
            <person name="Pattyn P."/>
            <person name="Bakker E.G."/>
            <person name="Cao J."/>
            <person name="Cheng J.-F."/>
            <person name="Clark R.M."/>
            <person name="Fahlgren N."/>
            <person name="Fawcett J.A."/>
            <person name="Grimwood J."/>
            <person name="Gundlach H."/>
            <person name="Haberer G."/>
            <person name="Hollister J.D."/>
            <person name="Ossowski S."/>
            <person name="Ottilar R.P."/>
            <person name="Salamov A.A."/>
            <person name="Schneeberger K."/>
            <person name="Spannagl M."/>
            <person name="Wang X."/>
            <person name="Yang L."/>
            <person name="Nasrallah M.E."/>
            <person name="Bergelson J."/>
            <person name="Carrington J.C."/>
            <person name="Gaut B.S."/>
            <person name="Schmutz J."/>
            <person name="Mayer K.F.X."/>
            <person name="Van de Peer Y."/>
            <person name="Grigoriev I.V."/>
            <person name="Nordborg M."/>
            <person name="Weigel D."/>
            <person name="Guo Y.-L."/>
        </authorList>
    </citation>
    <scope>NUCLEOTIDE SEQUENCE [LARGE SCALE GENOMIC DNA]</scope>
    <source>
        <strain evidence="3">cv. MN47</strain>
    </source>
</reference>